<evidence type="ECO:0000256" key="5">
    <source>
        <dbReference type="ARBA" id="ARBA00022692"/>
    </source>
</evidence>
<dbReference type="Pfam" id="PF04191">
    <property type="entry name" value="PEMT"/>
    <property type="match status" value="1"/>
</dbReference>
<evidence type="ECO:0000256" key="2">
    <source>
        <dbReference type="ARBA" id="ARBA00022516"/>
    </source>
</evidence>
<evidence type="ECO:0000256" key="11">
    <source>
        <dbReference type="ARBA" id="ARBA00023264"/>
    </source>
</evidence>
<feature type="transmembrane region" description="Helical" evidence="12">
    <location>
        <begin position="116"/>
        <end position="133"/>
    </location>
</feature>
<gene>
    <name evidence="13" type="ORF">BDV98DRAFT_553188</name>
</gene>
<evidence type="ECO:0000256" key="6">
    <source>
        <dbReference type="ARBA" id="ARBA00022824"/>
    </source>
</evidence>
<evidence type="ECO:0000256" key="8">
    <source>
        <dbReference type="ARBA" id="ARBA00023098"/>
    </source>
</evidence>
<keyword evidence="8" id="KW-0443">Lipid metabolism</keyword>
<dbReference type="GO" id="GO:0032259">
    <property type="term" value="P:methylation"/>
    <property type="evidence" value="ECO:0007669"/>
    <property type="project" value="UniProtKB-KW"/>
</dbReference>
<dbReference type="PANTHER" id="PTHR43847">
    <property type="entry name" value="BLL3993 PROTEIN"/>
    <property type="match status" value="1"/>
</dbReference>
<keyword evidence="4" id="KW-0949">S-adenosyl-L-methionine</keyword>
<dbReference type="GO" id="GO:0008168">
    <property type="term" value="F:methyltransferase activity"/>
    <property type="evidence" value="ECO:0007669"/>
    <property type="project" value="UniProtKB-KW"/>
</dbReference>
<proteinExistence type="predicted"/>
<keyword evidence="10" id="KW-0594">Phospholipid biosynthesis</keyword>
<dbReference type="UniPathway" id="UPA00753"/>
<evidence type="ECO:0008006" key="15">
    <source>
        <dbReference type="Google" id="ProtNLM"/>
    </source>
</evidence>
<organism evidence="13 14">
    <name type="scientific">Pterulicium gracile</name>
    <dbReference type="NCBI Taxonomy" id="1884261"/>
    <lineage>
        <taxon>Eukaryota</taxon>
        <taxon>Fungi</taxon>
        <taxon>Dikarya</taxon>
        <taxon>Basidiomycota</taxon>
        <taxon>Agaricomycotina</taxon>
        <taxon>Agaricomycetes</taxon>
        <taxon>Agaricomycetidae</taxon>
        <taxon>Agaricales</taxon>
        <taxon>Pleurotineae</taxon>
        <taxon>Pterulaceae</taxon>
        <taxon>Pterulicium</taxon>
    </lineage>
</organism>
<keyword evidence="2" id="KW-0444">Lipid biosynthesis</keyword>
<reference evidence="13 14" key="1">
    <citation type="journal article" date="2019" name="Nat. Ecol. Evol.">
        <title>Megaphylogeny resolves global patterns of mushroom evolution.</title>
        <authorList>
            <person name="Varga T."/>
            <person name="Krizsan K."/>
            <person name="Foldi C."/>
            <person name="Dima B."/>
            <person name="Sanchez-Garcia M."/>
            <person name="Sanchez-Ramirez S."/>
            <person name="Szollosi G.J."/>
            <person name="Szarkandi J.G."/>
            <person name="Papp V."/>
            <person name="Albert L."/>
            <person name="Andreopoulos W."/>
            <person name="Angelini C."/>
            <person name="Antonin V."/>
            <person name="Barry K.W."/>
            <person name="Bougher N.L."/>
            <person name="Buchanan P."/>
            <person name="Buyck B."/>
            <person name="Bense V."/>
            <person name="Catcheside P."/>
            <person name="Chovatia M."/>
            <person name="Cooper J."/>
            <person name="Damon W."/>
            <person name="Desjardin D."/>
            <person name="Finy P."/>
            <person name="Geml J."/>
            <person name="Haridas S."/>
            <person name="Hughes K."/>
            <person name="Justo A."/>
            <person name="Karasinski D."/>
            <person name="Kautmanova I."/>
            <person name="Kiss B."/>
            <person name="Kocsube S."/>
            <person name="Kotiranta H."/>
            <person name="LaButti K.M."/>
            <person name="Lechner B.E."/>
            <person name="Liimatainen K."/>
            <person name="Lipzen A."/>
            <person name="Lukacs Z."/>
            <person name="Mihaltcheva S."/>
            <person name="Morgado L.N."/>
            <person name="Niskanen T."/>
            <person name="Noordeloos M.E."/>
            <person name="Ohm R.A."/>
            <person name="Ortiz-Santana B."/>
            <person name="Ovrebo C."/>
            <person name="Racz N."/>
            <person name="Riley R."/>
            <person name="Savchenko A."/>
            <person name="Shiryaev A."/>
            <person name="Soop K."/>
            <person name="Spirin V."/>
            <person name="Szebenyi C."/>
            <person name="Tomsovsky M."/>
            <person name="Tulloss R.E."/>
            <person name="Uehling J."/>
            <person name="Grigoriev I.V."/>
            <person name="Vagvolgyi C."/>
            <person name="Papp T."/>
            <person name="Martin F.M."/>
            <person name="Miettinen O."/>
            <person name="Hibbett D.S."/>
            <person name="Nagy L.G."/>
        </authorList>
    </citation>
    <scope>NUCLEOTIDE SEQUENCE [LARGE SCALE GENOMIC DNA]</scope>
    <source>
        <strain evidence="13 14">CBS 309.79</strain>
    </source>
</reference>
<keyword evidence="11" id="KW-1208">Phospholipid metabolism</keyword>
<keyword evidence="3" id="KW-0808">Transferase</keyword>
<name>A0A5C3QC91_9AGAR</name>
<evidence type="ECO:0000313" key="13">
    <source>
        <dbReference type="EMBL" id="TFK98050.1"/>
    </source>
</evidence>
<keyword evidence="7 12" id="KW-1133">Transmembrane helix</keyword>
<accession>A0A5C3QC91</accession>
<evidence type="ECO:0000256" key="3">
    <source>
        <dbReference type="ARBA" id="ARBA00022603"/>
    </source>
</evidence>
<dbReference type="InterPro" id="IPR052527">
    <property type="entry name" value="Metal_cation-efflux_comp"/>
</dbReference>
<comment type="subcellular location">
    <subcellularLocation>
        <location evidence="1">Endomembrane system</location>
        <topology evidence="1">Multi-pass membrane protein</topology>
    </subcellularLocation>
</comment>
<dbReference type="OrthoDB" id="422086at2759"/>
<evidence type="ECO:0000256" key="4">
    <source>
        <dbReference type="ARBA" id="ARBA00022691"/>
    </source>
</evidence>
<evidence type="ECO:0000256" key="12">
    <source>
        <dbReference type="SAM" id="Phobius"/>
    </source>
</evidence>
<keyword evidence="5 12" id="KW-0812">Transmembrane</keyword>
<feature type="transmembrane region" description="Helical" evidence="12">
    <location>
        <begin position="181"/>
        <end position="201"/>
    </location>
</feature>
<dbReference type="Gene3D" id="1.20.120.1630">
    <property type="match status" value="1"/>
</dbReference>
<protein>
    <recommendedName>
        <fullName evidence="15">Protein-S-isoprenylcysteine O-methyltransferase</fullName>
    </recommendedName>
</protein>
<dbReference type="AlphaFoldDB" id="A0A5C3QC91"/>
<dbReference type="GO" id="GO:0006656">
    <property type="term" value="P:phosphatidylcholine biosynthetic process"/>
    <property type="evidence" value="ECO:0007669"/>
    <property type="project" value="UniProtKB-UniPathway"/>
</dbReference>
<keyword evidence="9 12" id="KW-0472">Membrane</keyword>
<evidence type="ECO:0000256" key="1">
    <source>
        <dbReference type="ARBA" id="ARBA00004127"/>
    </source>
</evidence>
<dbReference type="PANTHER" id="PTHR43847:SF1">
    <property type="entry name" value="BLL3993 PROTEIN"/>
    <property type="match status" value="1"/>
</dbReference>
<keyword evidence="3" id="KW-0489">Methyltransferase</keyword>
<evidence type="ECO:0000256" key="10">
    <source>
        <dbReference type="ARBA" id="ARBA00023209"/>
    </source>
</evidence>
<keyword evidence="14" id="KW-1185">Reference proteome</keyword>
<dbReference type="InterPro" id="IPR007318">
    <property type="entry name" value="Phopholipid_MeTrfase"/>
</dbReference>
<evidence type="ECO:0000313" key="14">
    <source>
        <dbReference type="Proteomes" id="UP000305067"/>
    </source>
</evidence>
<dbReference type="Proteomes" id="UP000305067">
    <property type="component" value="Unassembled WGS sequence"/>
</dbReference>
<dbReference type="GO" id="GO:0012505">
    <property type="term" value="C:endomembrane system"/>
    <property type="evidence" value="ECO:0007669"/>
    <property type="project" value="UniProtKB-SubCell"/>
</dbReference>
<evidence type="ECO:0000256" key="7">
    <source>
        <dbReference type="ARBA" id="ARBA00022989"/>
    </source>
</evidence>
<evidence type="ECO:0000256" key="9">
    <source>
        <dbReference type="ARBA" id="ARBA00023136"/>
    </source>
</evidence>
<keyword evidence="6" id="KW-0256">Endoplasmic reticulum</keyword>
<dbReference type="EMBL" id="ML178842">
    <property type="protein sequence ID" value="TFK98050.1"/>
    <property type="molecule type" value="Genomic_DNA"/>
</dbReference>
<dbReference type="STRING" id="1884261.A0A5C3QC91"/>
<sequence>MVYIAGLHMPNSQLIATWTTSASFLAHFLVAREFSSLNKTTPSLSGPLKLHTTPRTAIAATIVHTLAIFGPPATYLVGVLTNGLRERPWMARCSLDRLIGYLSGRQTIVKGDTKDIVRAVSAALLLLVFPRVMSAVNKAIGDQFAPLGVRTKARVVKTGPYAIVRHPSYAVGILANAFLSIPLWSFVPLIASVVTTTAFIVKLRIEESIILRDADIGTQYKAYQRTVRKRLIPYVW</sequence>